<proteinExistence type="predicted"/>
<keyword evidence="2" id="KW-0539">Nucleus</keyword>
<dbReference type="AlphaFoldDB" id="A0A7H8R7T3"/>
<dbReference type="KEGG" id="trg:TRUGW13939_09610"/>
<dbReference type="Pfam" id="PF11951">
    <property type="entry name" value="Fungal_trans_2"/>
    <property type="match status" value="1"/>
</dbReference>
<organism evidence="3 4">
    <name type="scientific">Talaromyces rugulosus</name>
    <name type="common">Penicillium rugulosum</name>
    <dbReference type="NCBI Taxonomy" id="121627"/>
    <lineage>
        <taxon>Eukaryota</taxon>
        <taxon>Fungi</taxon>
        <taxon>Dikarya</taxon>
        <taxon>Ascomycota</taxon>
        <taxon>Pezizomycotina</taxon>
        <taxon>Eurotiomycetes</taxon>
        <taxon>Eurotiomycetidae</taxon>
        <taxon>Eurotiales</taxon>
        <taxon>Trichocomaceae</taxon>
        <taxon>Talaromyces</taxon>
        <taxon>Talaromyces sect. Islandici</taxon>
    </lineage>
</organism>
<dbReference type="GO" id="GO:0005634">
    <property type="term" value="C:nucleus"/>
    <property type="evidence" value="ECO:0007669"/>
    <property type="project" value="UniProtKB-SubCell"/>
</dbReference>
<keyword evidence="4" id="KW-1185">Reference proteome</keyword>
<gene>
    <name evidence="3" type="ORF">TRUGW13939_09610</name>
</gene>
<dbReference type="Proteomes" id="UP000509510">
    <property type="component" value="Chromosome V"/>
</dbReference>
<dbReference type="PANTHER" id="PTHR37534">
    <property type="entry name" value="TRANSCRIPTIONAL ACTIVATOR PROTEIN UGA3"/>
    <property type="match status" value="1"/>
</dbReference>
<dbReference type="InterPro" id="IPR021858">
    <property type="entry name" value="Fun_TF"/>
</dbReference>
<name>A0A7H8R7T3_TALRU</name>
<dbReference type="GO" id="GO:0003700">
    <property type="term" value="F:DNA-binding transcription factor activity"/>
    <property type="evidence" value="ECO:0007669"/>
    <property type="project" value="TreeGrafter"/>
</dbReference>
<dbReference type="GO" id="GO:0045944">
    <property type="term" value="P:positive regulation of transcription by RNA polymerase II"/>
    <property type="evidence" value="ECO:0007669"/>
    <property type="project" value="TreeGrafter"/>
</dbReference>
<dbReference type="RefSeq" id="XP_035348623.1">
    <property type="nucleotide sequence ID" value="XM_035492730.1"/>
</dbReference>
<sequence>MSNLETSHNPLLEVLLPRAFCSSLVQDAICTMSASHMANGTSLDQLSLRNAEITYHGRTLSGVRNALAKLPKQDMFSSSHTTLVEEIILAVASVCKYEAVRGNIKSWRGHLEALQNLVDYCGGYKNMDVYIADWVSGLVIYWQHLAKLTNPKFAAGLVFCDGLYDAPKVDLYLGCSEQLVKICARISDLRFFAHSTAALIKEVTETNNILISWSCDEQDFIIPKGVSKVTFERLRVIADYYRYGAFIFLHSTIEGISQSSPLELQGSQSTFWDMVHSLVAFTKPVALQHLVSLLRSFPPDSHPEFSGLVFPLFIAGCECEDNEQLTMILKSLHTLEVNFGIHNTKRAQEVLVILTQLRCEGKPKHWLDLLEELEWELILV</sequence>
<comment type="subcellular location">
    <subcellularLocation>
        <location evidence="1">Nucleus</location>
    </subcellularLocation>
</comment>
<reference evidence="4" key="1">
    <citation type="submission" date="2020-06" db="EMBL/GenBank/DDBJ databases">
        <title>A chromosome-scale genome assembly of Talaromyces rugulosus W13939.</title>
        <authorList>
            <person name="Wang B."/>
            <person name="Guo L."/>
            <person name="Ye K."/>
            <person name="Wang L."/>
        </authorList>
    </citation>
    <scope>NUCLEOTIDE SEQUENCE [LARGE SCALE GENOMIC DNA]</scope>
    <source>
        <strain evidence="4">W13939</strain>
    </source>
</reference>
<dbReference type="OrthoDB" id="3509362at2759"/>
<dbReference type="PANTHER" id="PTHR37534:SF16">
    <property type="entry name" value="ZN(II)2CYS6 TRANSCRIPTION FACTOR (EUROFUNG)-RELATED"/>
    <property type="match status" value="1"/>
</dbReference>
<evidence type="ECO:0000256" key="2">
    <source>
        <dbReference type="ARBA" id="ARBA00023242"/>
    </source>
</evidence>
<evidence type="ECO:0008006" key="5">
    <source>
        <dbReference type="Google" id="ProtNLM"/>
    </source>
</evidence>
<dbReference type="GeneID" id="55997093"/>
<evidence type="ECO:0000256" key="1">
    <source>
        <dbReference type="ARBA" id="ARBA00004123"/>
    </source>
</evidence>
<evidence type="ECO:0000313" key="3">
    <source>
        <dbReference type="EMBL" id="QKX62449.1"/>
    </source>
</evidence>
<evidence type="ECO:0000313" key="4">
    <source>
        <dbReference type="Proteomes" id="UP000509510"/>
    </source>
</evidence>
<accession>A0A7H8R7T3</accession>
<dbReference type="GO" id="GO:0000976">
    <property type="term" value="F:transcription cis-regulatory region binding"/>
    <property type="evidence" value="ECO:0007669"/>
    <property type="project" value="TreeGrafter"/>
</dbReference>
<protein>
    <recommendedName>
        <fullName evidence="5">Fungal-specific transcription factor domain-containing protein</fullName>
    </recommendedName>
</protein>
<dbReference type="EMBL" id="CP055902">
    <property type="protein sequence ID" value="QKX62449.1"/>
    <property type="molecule type" value="Genomic_DNA"/>
</dbReference>